<dbReference type="PANTHER" id="PTHR33495:SF2">
    <property type="entry name" value="ANTI-SIGMA FACTOR ANTAGONIST TM_1081-RELATED"/>
    <property type="match status" value="1"/>
</dbReference>
<proteinExistence type="inferred from homology"/>
<keyword evidence="5" id="KW-1185">Reference proteome</keyword>
<dbReference type="InterPro" id="IPR003658">
    <property type="entry name" value="Anti-sigma_ant"/>
</dbReference>
<dbReference type="InterPro" id="IPR002645">
    <property type="entry name" value="STAS_dom"/>
</dbReference>
<organism evidence="4 5">
    <name type="scientific">Streptomyces sodiiphilus</name>
    <dbReference type="NCBI Taxonomy" id="226217"/>
    <lineage>
        <taxon>Bacteria</taxon>
        <taxon>Bacillati</taxon>
        <taxon>Actinomycetota</taxon>
        <taxon>Actinomycetes</taxon>
        <taxon>Kitasatosporales</taxon>
        <taxon>Streptomycetaceae</taxon>
        <taxon>Streptomyces</taxon>
    </lineage>
</organism>
<dbReference type="PANTHER" id="PTHR33495">
    <property type="entry name" value="ANTI-SIGMA FACTOR ANTAGONIST TM_1081-RELATED-RELATED"/>
    <property type="match status" value="1"/>
</dbReference>
<dbReference type="SUPFAM" id="SSF52091">
    <property type="entry name" value="SpoIIaa-like"/>
    <property type="match status" value="1"/>
</dbReference>
<comment type="similarity">
    <text evidence="1 2">Belongs to the anti-sigma-factor antagonist family.</text>
</comment>
<comment type="caution">
    <text evidence="4">The sequence shown here is derived from an EMBL/GenBank/DDBJ whole genome shotgun (WGS) entry which is preliminary data.</text>
</comment>
<accession>A0ABN2PM30</accession>
<evidence type="ECO:0000259" key="3">
    <source>
        <dbReference type="PROSITE" id="PS50801"/>
    </source>
</evidence>
<sequence length="126" mass="13330">MHPGTPDSAGRRQLSVETRRLETCDVIRLKGELDHHSADELRGPLEGCVAEGCRRIVLDCAALEFCDSTGLNLLLSARMDAEAAGGTIHLAGLNAAVARVFQITGADAVFPLHETVDAALAELPAE</sequence>
<dbReference type="Gene3D" id="3.30.750.24">
    <property type="entry name" value="STAS domain"/>
    <property type="match status" value="1"/>
</dbReference>
<dbReference type="PROSITE" id="PS50801">
    <property type="entry name" value="STAS"/>
    <property type="match status" value="1"/>
</dbReference>
<evidence type="ECO:0000313" key="5">
    <source>
        <dbReference type="Proteomes" id="UP001501303"/>
    </source>
</evidence>
<feature type="domain" description="STAS" evidence="3">
    <location>
        <begin position="14"/>
        <end position="123"/>
    </location>
</feature>
<evidence type="ECO:0000313" key="4">
    <source>
        <dbReference type="EMBL" id="GAA1924069.1"/>
    </source>
</evidence>
<reference evidence="4 5" key="1">
    <citation type="journal article" date="2019" name="Int. J. Syst. Evol. Microbiol.">
        <title>The Global Catalogue of Microorganisms (GCM) 10K type strain sequencing project: providing services to taxonomists for standard genome sequencing and annotation.</title>
        <authorList>
            <consortium name="The Broad Institute Genomics Platform"/>
            <consortium name="The Broad Institute Genome Sequencing Center for Infectious Disease"/>
            <person name="Wu L."/>
            <person name="Ma J."/>
        </authorList>
    </citation>
    <scope>NUCLEOTIDE SEQUENCE [LARGE SCALE GENOMIC DNA]</scope>
    <source>
        <strain evidence="4 5">JCM 13581</strain>
    </source>
</reference>
<dbReference type="Proteomes" id="UP001501303">
    <property type="component" value="Unassembled WGS sequence"/>
</dbReference>
<dbReference type="CDD" id="cd07043">
    <property type="entry name" value="STAS_anti-anti-sigma_factors"/>
    <property type="match status" value="1"/>
</dbReference>
<dbReference type="Pfam" id="PF01740">
    <property type="entry name" value="STAS"/>
    <property type="match status" value="1"/>
</dbReference>
<gene>
    <name evidence="4" type="ORF">GCM10009716_35580</name>
</gene>
<name>A0ABN2PM30_9ACTN</name>
<dbReference type="NCBIfam" id="TIGR00377">
    <property type="entry name" value="ant_ant_sig"/>
    <property type="match status" value="1"/>
</dbReference>
<protein>
    <recommendedName>
        <fullName evidence="2">Anti-sigma factor antagonist</fullName>
    </recommendedName>
</protein>
<evidence type="ECO:0000256" key="1">
    <source>
        <dbReference type="ARBA" id="ARBA00009013"/>
    </source>
</evidence>
<dbReference type="EMBL" id="BAAAMJ010000034">
    <property type="protein sequence ID" value="GAA1924069.1"/>
    <property type="molecule type" value="Genomic_DNA"/>
</dbReference>
<evidence type="ECO:0000256" key="2">
    <source>
        <dbReference type="RuleBase" id="RU003749"/>
    </source>
</evidence>
<dbReference type="RefSeq" id="WP_344263547.1">
    <property type="nucleotide sequence ID" value="NZ_BAAAMJ010000034.1"/>
</dbReference>
<dbReference type="InterPro" id="IPR036513">
    <property type="entry name" value="STAS_dom_sf"/>
</dbReference>